<comment type="caution">
    <text evidence="1">The sequence shown here is derived from an EMBL/GenBank/DDBJ whole genome shotgun (WGS) entry which is preliminary data.</text>
</comment>
<reference evidence="1" key="1">
    <citation type="journal article" date="2014" name="Int. J. Syst. Evol. Microbiol.">
        <title>Complete genome sequence of Corynebacterium casei LMG S-19264T (=DSM 44701T), isolated from a smear-ripened cheese.</title>
        <authorList>
            <consortium name="US DOE Joint Genome Institute (JGI-PGF)"/>
            <person name="Walter F."/>
            <person name="Albersmeier A."/>
            <person name="Kalinowski J."/>
            <person name="Ruckert C."/>
        </authorList>
    </citation>
    <scope>NUCLEOTIDE SEQUENCE</scope>
    <source>
        <strain evidence="1">CGMCC 4.7201</strain>
    </source>
</reference>
<protein>
    <submittedName>
        <fullName evidence="1">Uncharacterized protein</fullName>
    </submittedName>
</protein>
<dbReference type="RefSeq" id="WP_189135109.1">
    <property type="nucleotide sequence ID" value="NZ_BMMS01000036.1"/>
</dbReference>
<gene>
    <name evidence="1" type="ORF">GCM10012280_61460</name>
</gene>
<name>A0A917ZWP5_9ACTN</name>
<organism evidence="1 2">
    <name type="scientific">Wenjunlia tyrosinilytica</name>
    <dbReference type="NCBI Taxonomy" id="1544741"/>
    <lineage>
        <taxon>Bacteria</taxon>
        <taxon>Bacillati</taxon>
        <taxon>Actinomycetota</taxon>
        <taxon>Actinomycetes</taxon>
        <taxon>Kitasatosporales</taxon>
        <taxon>Streptomycetaceae</taxon>
        <taxon>Wenjunlia</taxon>
    </lineage>
</organism>
<proteinExistence type="predicted"/>
<dbReference type="AlphaFoldDB" id="A0A917ZWP5"/>
<sequence length="84" mass="9208">MPQSTDLTGLRKYIQDHTPYVAEAEEGNSLTVGRPSSVPEGSYLVRKEGSAFVFYRYGQRIGSAPTTLPAAEITKKFLEAVART</sequence>
<dbReference type="Proteomes" id="UP000641932">
    <property type="component" value="Unassembled WGS sequence"/>
</dbReference>
<dbReference type="EMBL" id="BMMS01000036">
    <property type="protein sequence ID" value="GGO98105.1"/>
    <property type="molecule type" value="Genomic_DNA"/>
</dbReference>
<evidence type="ECO:0000313" key="2">
    <source>
        <dbReference type="Proteomes" id="UP000641932"/>
    </source>
</evidence>
<evidence type="ECO:0000313" key="1">
    <source>
        <dbReference type="EMBL" id="GGO98105.1"/>
    </source>
</evidence>
<accession>A0A917ZWP5</accession>
<keyword evidence="2" id="KW-1185">Reference proteome</keyword>
<reference evidence="1" key="2">
    <citation type="submission" date="2020-09" db="EMBL/GenBank/DDBJ databases">
        <authorList>
            <person name="Sun Q."/>
            <person name="Zhou Y."/>
        </authorList>
    </citation>
    <scope>NUCLEOTIDE SEQUENCE</scope>
    <source>
        <strain evidence="1">CGMCC 4.7201</strain>
    </source>
</reference>